<feature type="compositionally biased region" description="Low complexity" evidence="1">
    <location>
        <begin position="1021"/>
        <end position="1036"/>
    </location>
</feature>
<feature type="region of interest" description="Disordered" evidence="1">
    <location>
        <begin position="1079"/>
        <end position="1206"/>
    </location>
</feature>
<keyword evidence="3" id="KW-1185">Reference proteome</keyword>
<feature type="region of interest" description="Disordered" evidence="1">
    <location>
        <begin position="281"/>
        <end position="320"/>
    </location>
</feature>
<proteinExistence type="predicted"/>
<feature type="compositionally biased region" description="Polar residues" evidence="1">
    <location>
        <begin position="1365"/>
        <end position="1374"/>
    </location>
</feature>
<evidence type="ECO:0000313" key="3">
    <source>
        <dbReference type="Proteomes" id="UP000232323"/>
    </source>
</evidence>
<sequence length="2230" mass="237672">MLSEFCRGELLGASQLVSLLIPSNRDLSFFICPCPGCNREDEHHLLSTHMIAEHFSLTKIFCAVLSRISSECTRRDACIVSDHHVKPMKSWQAHVEVEHLHHAWAITLRLVDYHSDLRYNSLPNHKTLRTATHQRIESMPLLLHSIYSAHGQNTASRTPCHSYHTSYATYPASAAVMSRAHTFAQSALHPASPLLHVKHRPVLPVPCPYRCGALPTNGLAMADHVLDQHLHMLISWIHRDPKAVQSATWAAVGMPTSGNQSADEAAVGMPTSRNQSADEAAVGMPTSGNQSADEAAVGMPTSGNQSADEAAVGMPTSGNQSADETAVVWRLGASPMTLPPSSPHAFKQLGDSSKPVLCSGRDVQPKHDPHTYRTSSPVTHGNRHSRVNLDVPAEYIIIRRSTGDTYSSPSYIPKKELTINPDLHSESLYLTEMHSPEDCLHNVNDRPSIPQRESEPIKEYQGHLGTIYQQQERARHNVHPFHDNGHVNTEGQHKPIETVWQSEGGGILGKQACVKIPWQDPRNPKVSQRVGVDLSWLRSRSPTSCADAGSRQYTSPSSENLCSVLAATGRHRSPGFLVSSPFPVNETVRSSPKMTGKHPASEGRAAPPSPLQHILSGKSHPGFQQASLQQLHNLSHDGRALNVMYCSNGALRVADDTTIGWPGTWPAGITALVSELERVGHALAKVRQEVGSLTKRMDMVMGEAGKGASTWPREGRRGASILKGTQDAESVCSDSRVSQEERAENDAATLGRQAQVLSASLKSLQQLQREVAAEIQRRAGVEVVLTPDAASTPSAVSGVAEAAEMESLDIALTAVTYTVNTLLLGQQQVQPLGLSLVHTRQQLDNSNPPSEKAGQPGLSQSSTSTPLFTHSSPVKDPHKMSTAPQSLSSHTATSATPAPTVYHASATPASKVNSDQSQLESCSYHLETDIKESLIVSGEPNTQISRYEGIASEEVQSYALKGRRYESGSGSGACVPESSNSSLLDTHGLSQELSPDAVISALPNTLNPKSLPLGTTSRYMSPETSSRASKTSSRQSLNMEELGLSTAGVLQPDVQTVPLLAVKDDDGIATAVKAPLEMRLPSSEDGLPLEMRLPSSEDGLPLEMRLPSSEDGLSPPDSLRGEHFGLKSRDAGEEGYLKDEVDDIKEGGTEPSAASAPSETSSNYDGSSSHAIGSSCHATGSSSHVWKDPSSHAAAPPAGPTHLPLSSGVDIGTGINRGVLEGTLDFGEPLPLPLSELAELHMAGQLGNSLQEPQYGPAAAAIQEPQHGPAAAAIQEPQYGPAAAAIQEPQYGPAAAAISVEHRDSKLHSSRVLTSIERSVSGLNASLPFIPAQASNTPQITLGDQSVTAHESMTLQQQQQQQQQATQHSSVRASNRNDDKGGVSGSGRTESGTLSPDPHLLGRLDDIMYEEDIQSGSSYGYGSSEGGAELLLEVGEVLHLTSQAGSAAGPAMSVRAVGRGEDDMGKDAGSVLGVEPSGYLHDAGSVLGVEPSSYVLASFSRHGSAEHGLLAVHVEEEESEYWGREVNSLHVEAHGALETNDEDYNTLDEKKGDEDHEYDRIGADHEDHEYDRIGADHEVMPHTSSGLPIRAHQDHEVMPHTSSGLPIRAHQDHEVMPHTSSGLPIRAHQDHEVMPHTSSGLPIRAHQDHEVMPHTSSGLPIRAHQDHEDSVNHRVADADDWDADADEASEVGSAREAASLGAWEEAFNTGAALSGATTGTGAVEVPHAGEVHKLSFWEEVEVAAKLDRIASKRTTDMTATSASLLKRRDSEFSAITSDVSVYRAQGLQEDAEEGSSYDDIDELLEEVMGRPLAATVPTSTNKVSAQRQGAVVSGVPTSTNKVSAQRQGAVVSGVPTSTNKVSAQRQGAVVSGVPTSLSVRVGQGSETGAVDHSLDEELGVGAAAAVGTKPSNMRATQPMPQSMGVNFDDDDEDDAVDFEAEDVIELMSSDRTVARVKEDMERPKTSFGRHAAASNSSAAAAVASDSTVTRMAAGRKGDTERPTISWYAAPATASAAARGDVVAEPWVGGYGGGLDKDYEMKESLHLSEGHPYSGSTTANDREVPAGLTLPTAAAAAAGRVWMIQEESEEEDELDIEELLEEVVLPSGAKWRGHQLDSDAALRWIPNRGVPEAGFMKSVASNRSSGFDTSAGRNTAGMNTSELRPSTSLANPEGRTSVVSEQGLGGPVQTLKSNTIDSRFLGSEQGDDDDYELQSDNEDDELLRAMLAELP</sequence>
<feature type="compositionally biased region" description="Polar residues" evidence="1">
    <location>
        <begin position="1004"/>
        <end position="1019"/>
    </location>
</feature>
<feature type="compositionally biased region" description="Acidic residues" evidence="1">
    <location>
        <begin position="2204"/>
        <end position="2215"/>
    </location>
</feature>
<feature type="compositionally biased region" description="Polar residues" evidence="1">
    <location>
        <begin position="857"/>
        <end position="872"/>
    </location>
</feature>
<feature type="compositionally biased region" description="Low complexity" evidence="1">
    <location>
        <begin position="886"/>
        <end position="897"/>
    </location>
</feature>
<dbReference type="EMBL" id="BEGY01000026">
    <property type="protein sequence ID" value="GAX77625.1"/>
    <property type="molecule type" value="Genomic_DNA"/>
</dbReference>
<feature type="region of interest" description="Disordered" evidence="1">
    <location>
        <begin position="587"/>
        <end position="619"/>
    </location>
</feature>
<feature type="region of interest" description="Disordered" evidence="1">
    <location>
        <begin position="1004"/>
        <end position="1038"/>
    </location>
</feature>
<reference evidence="2 3" key="1">
    <citation type="submission" date="2017-08" db="EMBL/GenBank/DDBJ databases">
        <title>Acidophilic green algal genome provides insights into adaptation to an acidic environment.</title>
        <authorList>
            <person name="Hirooka S."/>
            <person name="Hirose Y."/>
            <person name="Kanesaki Y."/>
            <person name="Higuchi S."/>
            <person name="Fujiwara T."/>
            <person name="Onuma R."/>
            <person name="Era A."/>
            <person name="Ohbayashi R."/>
            <person name="Uzuka A."/>
            <person name="Nozaki H."/>
            <person name="Yoshikawa H."/>
            <person name="Miyagishima S.Y."/>
        </authorList>
    </citation>
    <scope>NUCLEOTIDE SEQUENCE [LARGE SCALE GENOMIC DNA]</scope>
    <source>
        <strain evidence="2 3">NIES-2499</strain>
    </source>
</reference>
<feature type="compositionally biased region" description="Polar residues" evidence="1">
    <location>
        <begin position="2140"/>
        <end position="2169"/>
    </location>
</feature>
<dbReference type="Proteomes" id="UP000232323">
    <property type="component" value="Unassembled WGS sequence"/>
</dbReference>
<dbReference type="OrthoDB" id="10693202at2759"/>
<protein>
    <submittedName>
        <fullName evidence="2">Uncharacterized protein</fullName>
    </submittedName>
</protein>
<gene>
    <name evidence="2" type="ORF">CEUSTIGMA_g5068.t1</name>
</gene>
<feature type="region of interest" description="Disordered" evidence="1">
    <location>
        <begin position="1348"/>
        <end position="1401"/>
    </location>
</feature>
<feature type="region of interest" description="Disordered" evidence="1">
    <location>
        <begin position="842"/>
        <end position="897"/>
    </location>
</feature>
<feature type="compositionally biased region" description="Basic and acidic residues" evidence="1">
    <location>
        <begin position="1119"/>
        <end position="1148"/>
    </location>
</feature>
<evidence type="ECO:0000256" key="1">
    <source>
        <dbReference type="SAM" id="MobiDB-lite"/>
    </source>
</evidence>
<evidence type="ECO:0000313" key="2">
    <source>
        <dbReference type="EMBL" id="GAX77625.1"/>
    </source>
</evidence>
<feature type="compositionally biased region" description="Low complexity" evidence="1">
    <location>
        <begin position="1191"/>
        <end position="1205"/>
    </location>
</feature>
<name>A0A250X3I2_9CHLO</name>
<comment type="caution">
    <text evidence="2">The sequence shown here is derived from an EMBL/GenBank/DDBJ whole genome shotgun (WGS) entry which is preliminary data.</text>
</comment>
<feature type="region of interest" description="Disordered" evidence="1">
    <location>
        <begin position="362"/>
        <end position="384"/>
    </location>
</feature>
<accession>A0A250X3I2</accession>
<feature type="region of interest" description="Disordered" evidence="1">
    <location>
        <begin position="2140"/>
        <end position="2215"/>
    </location>
</feature>
<feature type="compositionally biased region" description="Low complexity" evidence="1">
    <location>
        <begin position="1149"/>
        <end position="1162"/>
    </location>
</feature>
<feature type="compositionally biased region" description="Polar residues" evidence="1">
    <location>
        <begin position="1163"/>
        <end position="1184"/>
    </location>
</feature>
<organism evidence="2 3">
    <name type="scientific">Chlamydomonas eustigma</name>
    <dbReference type="NCBI Taxonomy" id="1157962"/>
    <lineage>
        <taxon>Eukaryota</taxon>
        <taxon>Viridiplantae</taxon>
        <taxon>Chlorophyta</taxon>
        <taxon>core chlorophytes</taxon>
        <taxon>Chlorophyceae</taxon>
        <taxon>CS clade</taxon>
        <taxon>Chlamydomonadales</taxon>
        <taxon>Chlamydomonadaceae</taxon>
        <taxon>Chlamydomonas</taxon>
    </lineage>
</organism>